<keyword evidence="3" id="KW-1185">Reference proteome</keyword>
<protein>
    <submittedName>
        <fullName evidence="2">Uncharacterized protein</fullName>
    </submittedName>
</protein>
<sequence>MSALANDVLGLLSNPALIAVTDKHHGLGNRIRAVLGARILARAEGRAFAYTWPVGKMFGAAFSELWDFQEPLVSTAISRLVSPCFPYKDNKLLWLNAAARAQRVWQIRTAHALLLPPDCTPWEQELRALSPAEAVRSSIQSAFADGPSGVPFIGVMIRTNSNAHQETLKHSPLEWYLHRMREIRQWWPAVPFYVSADTPEAFAEVQKHFPHTHGNANKGPYNSKQALSSSVVDVYMLAAATHVLGPHYSSFPELAQRLAGPELRLETSQTPTATRLTDRTGLSSPADPLLPYVRSRLG</sequence>
<organism evidence="2 3">
    <name type="scientific">Arthrobacter psychrochitiniphilus</name>
    <dbReference type="NCBI Taxonomy" id="291045"/>
    <lineage>
        <taxon>Bacteria</taxon>
        <taxon>Bacillati</taxon>
        <taxon>Actinomycetota</taxon>
        <taxon>Actinomycetes</taxon>
        <taxon>Micrococcales</taxon>
        <taxon>Micrococcaceae</taxon>
        <taxon>Arthrobacter</taxon>
    </lineage>
</organism>
<evidence type="ECO:0000313" key="3">
    <source>
        <dbReference type="Proteomes" id="UP000246303"/>
    </source>
</evidence>
<feature type="region of interest" description="Disordered" evidence="1">
    <location>
        <begin position="265"/>
        <end position="298"/>
    </location>
</feature>
<comment type="caution">
    <text evidence="2">The sequence shown here is derived from an EMBL/GenBank/DDBJ whole genome shotgun (WGS) entry which is preliminary data.</text>
</comment>
<feature type="compositionally biased region" description="Polar residues" evidence="1">
    <location>
        <begin position="266"/>
        <end position="283"/>
    </location>
</feature>
<evidence type="ECO:0000313" key="2">
    <source>
        <dbReference type="EMBL" id="PXA69308.1"/>
    </source>
</evidence>
<proteinExistence type="predicted"/>
<dbReference type="Gene3D" id="3.40.50.11350">
    <property type="match status" value="1"/>
</dbReference>
<accession>A0A2V3DVC1</accession>
<dbReference type="AlphaFoldDB" id="A0A2V3DVC1"/>
<dbReference type="Proteomes" id="UP000246303">
    <property type="component" value="Unassembled WGS sequence"/>
</dbReference>
<reference evidence="2 3" key="1">
    <citation type="submission" date="2018-05" db="EMBL/GenBank/DDBJ databases">
        <title>Genetic diversity of glacier-inhabiting Cryobacterium bacteria in China and description of Cryobacterium mengkeensis sp. nov. and Arthrobacter glacialis sp. nov.</title>
        <authorList>
            <person name="Liu Q."/>
            <person name="Xin Y.-H."/>
        </authorList>
    </citation>
    <scope>NUCLEOTIDE SEQUENCE [LARGE SCALE GENOMIC DNA]</scope>
    <source>
        <strain evidence="2 3">GP3</strain>
    </source>
</reference>
<dbReference type="RefSeq" id="WP_110104595.1">
    <property type="nucleotide sequence ID" value="NZ_JACBZZ010000001.1"/>
</dbReference>
<name>A0A2V3DVC1_9MICC</name>
<gene>
    <name evidence="2" type="ORF">CVS29_01705</name>
</gene>
<evidence type="ECO:0000256" key="1">
    <source>
        <dbReference type="SAM" id="MobiDB-lite"/>
    </source>
</evidence>
<dbReference type="EMBL" id="QHLZ01000001">
    <property type="protein sequence ID" value="PXA69308.1"/>
    <property type="molecule type" value="Genomic_DNA"/>
</dbReference>
<dbReference type="OrthoDB" id="5057754at2"/>